<dbReference type="OrthoDB" id="227596at2"/>
<feature type="transmembrane region" description="Helical" evidence="9">
    <location>
        <begin position="56"/>
        <end position="77"/>
    </location>
</feature>
<evidence type="ECO:0000256" key="5">
    <source>
        <dbReference type="ARBA" id="ARBA00022741"/>
    </source>
</evidence>
<dbReference type="RefSeq" id="WP_121250813.1">
    <property type="nucleotide sequence ID" value="NZ_RBIL01000001.1"/>
</dbReference>
<keyword evidence="6 11" id="KW-0418">Kinase</keyword>
<evidence type="ECO:0000256" key="2">
    <source>
        <dbReference type="ARBA" id="ARBA00012438"/>
    </source>
</evidence>
<dbReference type="GO" id="GO:0046983">
    <property type="term" value="F:protein dimerization activity"/>
    <property type="evidence" value="ECO:0007669"/>
    <property type="project" value="InterPro"/>
</dbReference>
<dbReference type="PANTHER" id="PTHR24421:SF10">
    <property type="entry name" value="NITRATE_NITRITE SENSOR PROTEIN NARQ"/>
    <property type="match status" value="1"/>
</dbReference>
<proteinExistence type="predicted"/>
<keyword evidence="4" id="KW-0808">Transferase</keyword>
<feature type="transmembrane region" description="Helical" evidence="9">
    <location>
        <begin position="29"/>
        <end position="50"/>
    </location>
</feature>
<evidence type="ECO:0000256" key="8">
    <source>
        <dbReference type="ARBA" id="ARBA00023012"/>
    </source>
</evidence>
<dbReference type="PANTHER" id="PTHR24421">
    <property type="entry name" value="NITRATE/NITRITE SENSOR PROTEIN NARX-RELATED"/>
    <property type="match status" value="1"/>
</dbReference>
<reference evidence="11 12" key="1">
    <citation type="submission" date="2018-10" db="EMBL/GenBank/DDBJ databases">
        <title>Genomic Encyclopedia of Archaeal and Bacterial Type Strains, Phase II (KMG-II): from individual species to whole genera.</title>
        <authorList>
            <person name="Goeker M."/>
        </authorList>
    </citation>
    <scope>NUCLEOTIDE SEQUENCE [LARGE SCALE GENOMIC DNA]</scope>
    <source>
        <strain evidence="11 12">DSM 14954</strain>
    </source>
</reference>
<dbReference type="SMART" id="SM00387">
    <property type="entry name" value="HATPase_c"/>
    <property type="match status" value="1"/>
</dbReference>
<dbReference type="EMBL" id="RBIL01000001">
    <property type="protein sequence ID" value="RKQ93041.1"/>
    <property type="molecule type" value="Genomic_DNA"/>
</dbReference>
<dbReference type="AlphaFoldDB" id="A0A660LJ61"/>
<feature type="transmembrane region" description="Helical" evidence="9">
    <location>
        <begin position="229"/>
        <end position="249"/>
    </location>
</feature>
<evidence type="ECO:0000256" key="7">
    <source>
        <dbReference type="ARBA" id="ARBA00022840"/>
    </source>
</evidence>
<comment type="caution">
    <text evidence="11">The sequence shown here is derived from an EMBL/GenBank/DDBJ whole genome shotgun (WGS) entry which is preliminary data.</text>
</comment>
<dbReference type="EC" id="2.7.13.3" evidence="2"/>
<accession>A0A660LJ61</accession>
<keyword evidence="8" id="KW-0902">Two-component regulatory system</keyword>
<feature type="transmembrane region" description="Helical" evidence="9">
    <location>
        <begin position="261"/>
        <end position="285"/>
    </location>
</feature>
<keyword evidence="9" id="KW-0812">Transmembrane</keyword>
<dbReference type="Gene3D" id="1.20.5.1930">
    <property type="match status" value="1"/>
</dbReference>
<evidence type="ECO:0000256" key="9">
    <source>
        <dbReference type="SAM" id="Phobius"/>
    </source>
</evidence>
<dbReference type="Pfam" id="PF02518">
    <property type="entry name" value="HATPase_c"/>
    <property type="match status" value="1"/>
</dbReference>
<sequence>MARSAMVVGEVEQRVFRARAGVASRGSSVPLAVSGALLCAAAVAMATASAPGDAAFGRGLLELLIVGVPIAVGLYALRAPINASFGFALLGIGYAWSLTALTESSVSVLFTIGRLSTWLIFPCVVYLLLAFPDGRIAGRFDRALLTFTIVLLVVLFLGTAPLVQAFPAKTLWGTCTAECPENAVFLLDAQPGWLIDVIYVREWLVEALWLGLLWSMFRRWRAASPLQRRAMGPAFVAATLLALSHYAHITARQLGVAADTVIALSSLWTFCIVLVCAGFLGGLIWRRTLLAQALSGLEIALHSSTDRRAVRDATSRAMRDPTAQLLVGETLPPLAPDQATTADSVEGLTLIHDRALLDDRELLDGVLRVLVAALHRERLTSALGAATTELQDSRRRIAEAADLERVRIERDLHDGAQQRLIALRIRLGVAEDLLRTDPAVGVQAIRELGSEAEAALDELRAVAHGVYPSLLTDRGISEALRSLAAHAPVPIHVRAHGVTRHPIEIESAVYFSCVEAMQNALKHAHGATGVWITLTQSRTWLSCEIRDDGAGFTTGEADGRGLRNMRDRIEAIGGSLVIDSEPTHGTRVTCTVPLH</sequence>
<feature type="transmembrane region" description="Helical" evidence="9">
    <location>
        <begin position="143"/>
        <end position="163"/>
    </location>
</feature>
<dbReference type="GO" id="GO:0016020">
    <property type="term" value="C:membrane"/>
    <property type="evidence" value="ECO:0007669"/>
    <property type="project" value="InterPro"/>
</dbReference>
<gene>
    <name evidence="11" type="ORF">C8N24_2900</name>
</gene>
<feature type="domain" description="Histidine kinase/HSP90-like ATPase" evidence="10">
    <location>
        <begin position="504"/>
        <end position="595"/>
    </location>
</feature>
<keyword evidence="3" id="KW-0597">Phosphoprotein</keyword>
<dbReference type="CDD" id="cd16917">
    <property type="entry name" value="HATPase_UhpB-NarQ-NarX-like"/>
    <property type="match status" value="1"/>
</dbReference>
<evidence type="ECO:0000256" key="3">
    <source>
        <dbReference type="ARBA" id="ARBA00022553"/>
    </source>
</evidence>
<evidence type="ECO:0000313" key="11">
    <source>
        <dbReference type="EMBL" id="RKQ93041.1"/>
    </source>
</evidence>
<dbReference type="InterPro" id="IPR050482">
    <property type="entry name" value="Sensor_HK_TwoCompSys"/>
</dbReference>
<feature type="transmembrane region" description="Helical" evidence="9">
    <location>
        <begin position="108"/>
        <end position="131"/>
    </location>
</feature>
<dbReference type="SUPFAM" id="SSF55874">
    <property type="entry name" value="ATPase domain of HSP90 chaperone/DNA topoisomerase II/histidine kinase"/>
    <property type="match status" value="1"/>
</dbReference>
<keyword evidence="12" id="KW-1185">Reference proteome</keyword>
<dbReference type="Pfam" id="PF07730">
    <property type="entry name" value="HisKA_3"/>
    <property type="match status" value="1"/>
</dbReference>
<dbReference type="GO" id="GO:0005524">
    <property type="term" value="F:ATP binding"/>
    <property type="evidence" value="ECO:0007669"/>
    <property type="project" value="UniProtKB-KW"/>
</dbReference>
<keyword evidence="9" id="KW-0472">Membrane</keyword>
<evidence type="ECO:0000256" key="4">
    <source>
        <dbReference type="ARBA" id="ARBA00022679"/>
    </source>
</evidence>
<name>A0A660LJ61_9ACTN</name>
<feature type="transmembrane region" description="Helical" evidence="9">
    <location>
        <begin position="84"/>
        <end position="102"/>
    </location>
</feature>
<evidence type="ECO:0000256" key="1">
    <source>
        <dbReference type="ARBA" id="ARBA00000085"/>
    </source>
</evidence>
<dbReference type="InterPro" id="IPR003594">
    <property type="entry name" value="HATPase_dom"/>
</dbReference>
<protein>
    <recommendedName>
        <fullName evidence="2">histidine kinase</fullName>
        <ecNumber evidence="2">2.7.13.3</ecNumber>
    </recommendedName>
</protein>
<dbReference type="InterPro" id="IPR036890">
    <property type="entry name" value="HATPase_C_sf"/>
</dbReference>
<keyword evidence="5" id="KW-0547">Nucleotide-binding</keyword>
<keyword evidence="9" id="KW-1133">Transmembrane helix</keyword>
<comment type="catalytic activity">
    <reaction evidence="1">
        <text>ATP + protein L-histidine = ADP + protein N-phospho-L-histidine.</text>
        <dbReference type="EC" id="2.7.13.3"/>
    </reaction>
</comment>
<evidence type="ECO:0000313" key="12">
    <source>
        <dbReference type="Proteomes" id="UP000278962"/>
    </source>
</evidence>
<evidence type="ECO:0000259" key="10">
    <source>
        <dbReference type="SMART" id="SM00387"/>
    </source>
</evidence>
<dbReference type="Gene3D" id="3.30.565.10">
    <property type="entry name" value="Histidine kinase-like ATPase, C-terminal domain"/>
    <property type="match status" value="1"/>
</dbReference>
<keyword evidence="7" id="KW-0067">ATP-binding</keyword>
<evidence type="ECO:0000256" key="6">
    <source>
        <dbReference type="ARBA" id="ARBA00022777"/>
    </source>
</evidence>
<dbReference type="Proteomes" id="UP000278962">
    <property type="component" value="Unassembled WGS sequence"/>
</dbReference>
<dbReference type="GO" id="GO:0000155">
    <property type="term" value="F:phosphorelay sensor kinase activity"/>
    <property type="evidence" value="ECO:0007669"/>
    <property type="project" value="InterPro"/>
</dbReference>
<organism evidence="11 12">
    <name type="scientific">Solirubrobacter pauli</name>
    <dbReference type="NCBI Taxonomy" id="166793"/>
    <lineage>
        <taxon>Bacteria</taxon>
        <taxon>Bacillati</taxon>
        <taxon>Actinomycetota</taxon>
        <taxon>Thermoleophilia</taxon>
        <taxon>Solirubrobacterales</taxon>
        <taxon>Solirubrobacteraceae</taxon>
        <taxon>Solirubrobacter</taxon>
    </lineage>
</organism>
<dbReference type="InterPro" id="IPR011712">
    <property type="entry name" value="Sig_transdc_His_kin_sub3_dim/P"/>
</dbReference>